<keyword evidence="8" id="KW-0460">Magnesium</keyword>
<proteinExistence type="inferred from homology"/>
<dbReference type="CDD" id="cd12822">
    <property type="entry name" value="TmCorA-like"/>
    <property type="match status" value="1"/>
</dbReference>
<evidence type="ECO:0000256" key="4">
    <source>
        <dbReference type="ARBA" id="ARBA00022475"/>
    </source>
</evidence>
<keyword evidence="6 8" id="KW-1133">Transmembrane helix</keyword>
<sequence length="311" mass="36481">MMIVRCPGTDHVSEEAIRPLTPHETVWIHLSKPEPAEVKRVLVEMFHCHPLAVEDAIKLNQRPKMDRYKDHIFLTFFAITDKRLAPVEIGIVIGANYIVTICKKQLKLFELLRQQLLAVKELADHPGDILHRLLDLCVDEYTEITNRIEDQMDELERKIFENPYLKVSHEVFHLKRAMHLFRRIALEERAIVGSISHQTFPYTRQETDAYFVDICDHISRVLDSLDMFKESFTALLELQVNMKSDRMNQIIKTLTIVSSIFLPLTFIAGVYGMNFKNIPELSWDWGYAYVWGVMIGVSLLLWLVFKWKRWI</sequence>
<comment type="function">
    <text evidence="8">Mediates influx of magnesium ions.</text>
</comment>
<dbReference type="EMBL" id="JBHTLU010000009">
    <property type="protein sequence ID" value="MFD1219279.1"/>
    <property type="molecule type" value="Genomic_DNA"/>
</dbReference>
<evidence type="ECO:0000256" key="5">
    <source>
        <dbReference type="ARBA" id="ARBA00022692"/>
    </source>
</evidence>
<evidence type="ECO:0000256" key="7">
    <source>
        <dbReference type="ARBA" id="ARBA00023136"/>
    </source>
</evidence>
<dbReference type="InterPro" id="IPR004488">
    <property type="entry name" value="Mg/Co-transport_prot_CorA"/>
</dbReference>
<keyword evidence="7 8" id="KW-0472">Membrane</keyword>
<dbReference type="Gene3D" id="1.20.58.340">
    <property type="entry name" value="Magnesium transport protein CorA, transmembrane region"/>
    <property type="match status" value="2"/>
</dbReference>
<feature type="transmembrane region" description="Helical" evidence="8">
    <location>
        <begin position="285"/>
        <end position="305"/>
    </location>
</feature>
<keyword evidence="8" id="KW-0406">Ion transport</keyword>
<protein>
    <recommendedName>
        <fullName evidence="8">Magnesium transport protein CorA</fullName>
    </recommendedName>
</protein>
<feature type="transmembrane region" description="Helical" evidence="8">
    <location>
        <begin position="250"/>
        <end position="273"/>
    </location>
</feature>
<dbReference type="NCBIfam" id="TIGR00383">
    <property type="entry name" value="corA"/>
    <property type="match status" value="1"/>
</dbReference>
<dbReference type="InterPro" id="IPR002523">
    <property type="entry name" value="MgTranspt_CorA/ZnTranspt_ZntB"/>
</dbReference>
<evidence type="ECO:0000313" key="10">
    <source>
        <dbReference type="Proteomes" id="UP001597180"/>
    </source>
</evidence>
<comment type="similarity">
    <text evidence="2 8">Belongs to the CorA metal ion transporter (MIT) (TC 1.A.35) family.</text>
</comment>
<dbReference type="SUPFAM" id="SSF144083">
    <property type="entry name" value="Magnesium transport protein CorA, transmembrane region"/>
    <property type="match status" value="1"/>
</dbReference>
<evidence type="ECO:0000313" key="9">
    <source>
        <dbReference type="EMBL" id="MFD1219279.1"/>
    </source>
</evidence>
<comment type="caution">
    <text evidence="9">The sequence shown here is derived from an EMBL/GenBank/DDBJ whole genome shotgun (WGS) entry which is preliminary data.</text>
</comment>
<keyword evidence="10" id="KW-1185">Reference proteome</keyword>
<dbReference type="Gene3D" id="3.30.460.20">
    <property type="entry name" value="CorA soluble domain-like"/>
    <property type="match status" value="1"/>
</dbReference>
<keyword evidence="3 8" id="KW-0813">Transport</keyword>
<dbReference type="SUPFAM" id="SSF143865">
    <property type="entry name" value="CorA soluble domain-like"/>
    <property type="match status" value="1"/>
</dbReference>
<dbReference type="RefSeq" id="WP_345585276.1">
    <property type="nucleotide sequence ID" value="NZ_BAABJG010000002.1"/>
</dbReference>
<organism evidence="9 10">
    <name type="scientific">Paenibacillus vulneris</name>
    <dbReference type="NCBI Taxonomy" id="1133364"/>
    <lineage>
        <taxon>Bacteria</taxon>
        <taxon>Bacillati</taxon>
        <taxon>Bacillota</taxon>
        <taxon>Bacilli</taxon>
        <taxon>Bacillales</taxon>
        <taxon>Paenibacillaceae</taxon>
        <taxon>Paenibacillus</taxon>
    </lineage>
</organism>
<comment type="subcellular location">
    <subcellularLocation>
        <location evidence="1">Cell membrane</location>
        <topology evidence="1">Multi-pass membrane protein</topology>
    </subcellularLocation>
    <subcellularLocation>
        <location evidence="8">Membrane</location>
        <topology evidence="8">Multi-pass membrane protein</topology>
    </subcellularLocation>
</comment>
<keyword evidence="5 8" id="KW-0812">Transmembrane</keyword>
<dbReference type="Pfam" id="PF01544">
    <property type="entry name" value="CorA"/>
    <property type="match status" value="1"/>
</dbReference>
<accession>A0ABW3UG41</accession>
<dbReference type="InterPro" id="IPR045861">
    <property type="entry name" value="CorA_cytoplasmic_dom"/>
</dbReference>
<evidence type="ECO:0000256" key="2">
    <source>
        <dbReference type="ARBA" id="ARBA00009765"/>
    </source>
</evidence>
<dbReference type="InterPro" id="IPR045863">
    <property type="entry name" value="CorA_TM1_TM2"/>
</dbReference>
<evidence type="ECO:0000256" key="6">
    <source>
        <dbReference type="ARBA" id="ARBA00022989"/>
    </source>
</evidence>
<dbReference type="Proteomes" id="UP001597180">
    <property type="component" value="Unassembled WGS sequence"/>
</dbReference>
<name>A0ABW3UG41_9BACL</name>
<evidence type="ECO:0000256" key="1">
    <source>
        <dbReference type="ARBA" id="ARBA00004651"/>
    </source>
</evidence>
<evidence type="ECO:0000256" key="3">
    <source>
        <dbReference type="ARBA" id="ARBA00022448"/>
    </source>
</evidence>
<gene>
    <name evidence="8 9" type="primary">corA</name>
    <name evidence="9" type="ORF">ACFQ4B_04040</name>
</gene>
<evidence type="ECO:0000256" key="8">
    <source>
        <dbReference type="RuleBase" id="RU362010"/>
    </source>
</evidence>
<dbReference type="PANTHER" id="PTHR46494">
    <property type="entry name" value="CORA FAMILY METAL ION TRANSPORTER (EUROFUNG)"/>
    <property type="match status" value="1"/>
</dbReference>
<dbReference type="PANTHER" id="PTHR46494:SF1">
    <property type="entry name" value="CORA FAMILY METAL ION TRANSPORTER (EUROFUNG)"/>
    <property type="match status" value="1"/>
</dbReference>
<reference evidence="10" key="1">
    <citation type="journal article" date="2019" name="Int. J. Syst. Evol. Microbiol.">
        <title>The Global Catalogue of Microorganisms (GCM) 10K type strain sequencing project: providing services to taxonomists for standard genome sequencing and annotation.</title>
        <authorList>
            <consortium name="The Broad Institute Genomics Platform"/>
            <consortium name="The Broad Institute Genome Sequencing Center for Infectious Disease"/>
            <person name="Wu L."/>
            <person name="Ma J."/>
        </authorList>
    </citation>
    <scope>NUCLEOTIDE SEQUENCE [LARGE SCALE GENOMIC DNA]</scope>
    <source>
        <strain evidence="10">CCUG 53270</strain>
    </source>
</reference>
<keyword evidence="4 8" id="KW-1003">Cell membrane</keyword>